<evidence type="ECO:0000313" key="10">
    <source>
        <dbReference type="Proteomes" id="UP001606099"/>
    </source>
</evidence>
<feature type="binding site" evidence="7">
    <location>
        <position position="52"/>
    </location>
    <ligand>
        <name>Zn(2+)</name>
        <dbReference type="ChEBI" id="CHEBI:29105"/>
        <label>1</label>
    </ligand>
</feature>
<keyword evidence="4 7" id="KW-0479">Metal-binding</keyword>
<dbReference type="Pfam" id="PF00753">
    <property type="entry name" value="Lactamase_B"/>
    <property type="match status" value="1"/>
</dbReference>
<dbReference type="PROSITE" id="PS00743">
    <property type="entry name" value="BETA_LACTAMASE_B_1"/>
    <property type="match status" value="1"/>
</dbReference>
<dbReference type="InterPro" id="IPR001018">
    <property type="entry name" value="Beta-lactamase_class-B_CS"/>
</dbReference>
<evidence type="ECO:0000256" key="1">
    <source>
        <dbReference type="ARBA" id="ARBA00001623"/>
    </source>
</evidence>
<evidence type="ECO:0000256" key="4">
    <source>
        <dbReference type="ARBA" id="ARBA00022723"/>
    </source>
</evidence>
<dbReference type="Pfam" id="PF16123">
    <property type="entry name" value="HAGH_C"/>
    <property type="match status" value="1"/>
</dbReference>
<dbReference type="PANTHER" id="PTHR43705:SF1">
    <property type="entry name" value="HYDROXYACYLGLUTATHIONE HYDROLASE GLOB"/>
    <property type="match status" value="1"/>
</dbReference>
<dbReference type="Proteomes" id="UP001606099">
    <property type="component" value="Unassembled WGS sequence"/>
</dbReference>
<protein>
    <recommendedName>
        <fullName evidence="7">Hydroxyacylglutathione hydrolase</fullName>
        <ecNumber evidence="7">3.1.2.6</ecNumber>
    </recommendedName>
    <alternativeName>
        <fullName evidence="7">Glyoxalase II</fullName>
        <shortName evidence="7">Glx II</shortName>
    </alternativeName>
</protein>
<feature type="binding site" evidence="7">
    <location>
        <position position="171"/>
    </location>
    <ligand>
        <name>Zn(2+)</name>
        <dbReference type="ChEBI" id="CHEBI:29105"/>
        <label>2</label>
    </ligand>
</feature>
<proteinExistence type="inferred from homology"/>
<dbReference type="NCBIfam" id="TIGR03413">
    <property type="entry name" value="GSH_gloB"/>
    <property type="match status" value="1"/>
</dbReference>
<evidence type="ECO:0000256" key="6">
    <source>
        <dbReference type="ARBA" id="ARBA00022833"/>
    </source>
</evidence>
<feature type="domain" description="Metallo-beta-lactamase" evidence="8">
    <location>
        <begin position="11"/>
        <end position="171"/>
    </location>
</feature>
<dbReference type="SMART" id="SM00849">
    <property type="entry name" value="Lactamase_B"/>
    <property type="match status" value="1"/>
</dbReference>
<dbReference type="PANTHER" id="PTHR43705">
    <property type="entry name" value="HYDROXYACYLGLUTATHIONE HYDROLASE"/>
    <property type="match status" value="1"/>
</dbReference>
<comment type="catalytic activity">
    <reaction evidence="1 7">
        <text>an S-(2-hydroxyacyl)glutathione + H2O = a 2-hydroxy carboxylate + glutathione + H(+)</text>
        <dbReference type="Rhea" id="RHEA:21864"/>
        <dbReference type="ChEBI" id="CHEBI:15377"/>
        <dbReference type="ChEBI" id="CHEBI:15378"/>
        <dbReference type="ChEBI" id="CHEBI:57925"/>
        <dbReference type="ChEBI" id="CHEBI:58896"/>
        <dbReference type="ChEBI" id="CHEBI:71261"/>
        <dbReference type="EC" id="3.1.2.6"/>
    </reaction>
</comment>
<dbReference type="InterPro" id="IPR035680">
    <property type="entry name" value="Clx_II_MBL"/>
</dbReference>
<comment type="subunit">
    <text evidence="7">Monomer.</text>
</comment>
<feature type="binding site" evidence="7">
    <location>
        <position position="57"/>
    </location>
    <ligand>
        <name>Zn(2+)</name>
        <dbReference type="ChEBI" id="CHEBI:29105"/>
        <label>2</label>
    </ligand>
</feature>
<keyword evidence="10" id="KW-1185">Reference proteome</keyword>
<feature type="binding site" evidence="7">
    <location>
        <position position="54"/>
    </location>
    <ligand>
        <name>Zn(2+)</name>
        <dbReference type="ChEBI" id="CHEBI:29105"/>
        <label>1</label>
    </ligand>
</feature>
<evidence type="ECO:0000313" key="9">
    <source>
        <dbReference type="EMBL" id="MFG6448370.1"/>
    </source>
</evidence>
<sequence>MNLVALPAFHDNYIWLLHDAEQALVVDPGEASVVQQALAQRQLQLSGILVTHHHADHVGGVAQLVAEHGATVWGPASLQLPGVDIQPCLGDEVLDWAGLTIEVLATPGHTLDHLAFVLRAQAALEEPLLFCGDTLFSAGCGRLFEGQPAQLHASLQRLASLPPHTRVCCAHEYTLANLRFARMLQPELAALQAHEAWAQAQRRHNLPTLPSTLAKEREINPYLRCDSPALAAAAQRFAPQLNPQDPIAVLAALRQWKNEFQ</sequence>
<feature type="binding site" evidence="7">
    <location>
        <position position="109"/>
    </location>
    <ligand>
        <name>Zn(2+)</name>
        <dbReference type="ChEBI" id="CHEBI:29105"/>
        <label>1</label>
    </ligand>
</feature>
<evidence type="ECO:0000256" key="2">
    <source>
        <dbReference type="ARBA" id="ARBA00004963"/>
    </source>
</evidence>
<comment type="cofactor">
    <cofactor evidence="7">
        <name>Zn(2+)</name>
        <dbReference type="ChEBI" id="CHEBI:29105"/>
    </cofactor>
    <text evidence="7">Binds 2 Zn(2+) ions per subunit.</text>
</comment>
<dbReference type="InterPro" id="IPR001279">
    <property type="entry name" value="Metallo-B-lactamas"/>
</dbReference>
<feature type="binding site" evidence="7">
    <location>
        <position position="133"/>
    </location>
    <ligand>
        <name>Zn(2+)</name>
        <dbReference type="ChEBI" id="CHEBI:29105"/>
        <label>1</label>
    </ligand>
</feature>
<name>A0ABW7FVL2_9BURK</name>
<reference evidence="9 10" key="1">
    <citation type="submission" date="2024-08" db="EMBL/GenBank/DDBJ databases">
        <authorList>
            <person name="Lu H."/>
        </authorList>
    </citation>
    <scope>NUCLEOTIDE SEQUENCE [LARGE SCALE GENOMIC DNA]</scope>
    <source>
        <strain evidence="9 10">BYS180W</strain>
    </source>
</reference>
<dbReference type="SUPFAM" id="SSF56281">
    <property type="entry name" value="Metallo-hydrolase/oxidoreductase"/>
    <property type="match status" value="1"/>
</dbReference>
<dbReference type="InterPro" id="IPR036866">
    <property type="entry name" value="RibonucZ/Hydroxyglut_hydro"/>
</dbReference>
<gene>
    <name evidence="7 9" type="primary">gloB</name>
    <name evidence="9" type="ORF">ACG0Z6_08945</name>
</gene>
<feature type="binding site" evidence="7">
    <location>
        <position position="56"/>
    </location>
    <ligand>
        <name>Zn(2+)</name>
        <dbReference type="ChEBI" id="CHEBI:29105"/>
        <label>2</label>
    </ligand>
</feature>
<dbReference type="Gene3D" id="3.60.15.10">
    <property type="entry name" value="Ribonuclease Z/Hydroxyacylglutathione hydrolase-like"/>
    <property type="match status" value="1"/>
</dbReference>
<dbReference type="GO" id="GO:0004416">
    <property type="term" value="F:hydroxyacylglutathione hydrolase activity"/>
    <property type="evidence" value="ECO:0007669"/>
    <property type="project" value="UniProtKB-EC"/>
</dbReference>
<keyword evidence="6 7" id="KW-0862">Zinc</keyword>
<evidence type="ECO:0000256" key="7">
    <source>
        <dbReference type="HAMAP-Rule" id="MF_01374"/>
    </source>
</evidence>
<dbReference type="RefSeq" id="WP_394460532.1">
    <property type="nucleotide sequence ID" value="NZ_JBIGHZ010000003.1"/>
</dbReference>
<keyword evidence="5 7" id="KW-0378">Hydrolase</keyword>
<dbReference type="InterPro" id="IPR032282">
    <property type="entry name" value="HAGH_C"/>
</dbReference>
<evidence type="ECO:0000256" key="5">
    <source>
        <dbReference type="ARBA" id="ARBA00022801"/>
    </source>
</evidence>
<evidence type="ECO:0000256" key="3">
    <source>
        <dbReference type="ARBA" id="ARBA00006759"/>
    </source>
</evidence>
<organism evidence="9 10">
    <name type="scientific">Roseateles rivi</name>
    <dbReference type="NCBI Taxonomy" id="3299028"/>
    <lineage>
        <taxon>Bacteria</taxon>
        <taxon>Pseudomonadati</taxon>
        <taxon>Pseudomonadota</taxon>
        <taxon>Betaproteobacteria</taxon>
        <taxon>Burkholderiales</taxon>
        <taxon>Sphaerotilaceae</taxon>
        <taxon>Roseateles</taxon>
    </lineage>
</organism>
<dbReference type="HAMAP" id="MF_01374">
    <property type="entry name" value="Glyoxalase_2"/>
    <property type="match status" value="1"/>
</dbReference>
<dbReference type="CDD" id="cd07723">
    <property type="entry name" value="hydroxyacylglutathione_hydrolase_MBL-fold"/>
    <property type="match status" value="1"/>
</dbReference>
<dbReference type="EC" id="3.1.2.6" evidence="7"/>
<comment type="similarity">
    <text evidence="3 7">Belongs to the metallo-beta-lactamase superfamily. Glyoxalase II family.</text>
</comment>
<dbReference type="InterPro" id="IPR050110">
    <property type="entry name" value="Glyoxalase_II_hydrolase"/>
</dbReference>
<evidence type="ECO:0000259" key="8">
    <source>
        <dbReference type="SMART" id="SM00849"/>
    </source>
</evidence>
<feature type="binding site" evidence="7">
    <location>
        <position position="133"/>
    </location>
    <ligand>
        <name>Zn(2+)</name>
        <dbReference type="ChEBI" id="CHEBI:29105"/>
        <label>2</label>
    </ligand>
</feature>
<accession>A0ABW7FVL2</accession>
<comment type="caution">
    <text evidence="9">The sequence shown here is derived from an EMBL/GenBank/DDBJ whole genome shotgun (WGS) entry which is preliminary data.</text>
</comment>
<dbReference type="EMBL" id="JBIGHZ010000003">
    <property type="protein sequence ID" value="MFG6448370.1"/>
    <property type="molecule type" value="Genomic_DNA"/>
</dbReference>
<dbReference type="PIRSF" id="PIRSF005457">
    <property type="entry name" value="Glx"/>
    <property type="match status" value="1"/>
</dbReference>
<dbReference type="InterPro" id="IPR017782">
    <property type="entry name" value="Hydroxyacylglutathione_Hdrlase"/>
</dbReference>
<comment type="function">
    <text evidence="7">Thiolesterase that catalyzes the hydrolysis of S-D-lactoyl-glutathione to form glutathione and D-lactic acid.</text>
</comment>
<comment type="pathway">
    <text evidence="2 7">Secondary metabolite metabolism; methylglyoxal degradation; (R)-lactate from methylglyoxal: step 2/2.</text>
</comment>